<dbReference type="Proteomes" id="UP000017862">
    <property type="component" value="Chromosome"/>
</dbReference>
<keyword evidence="1" id="KW-1133">Transmembrane helix</keyword>
<name>U6B3L4_9HYPH</name>
<keyword evidence="1" id="KW-0472">Membrane</keyword>
<dbReference type="STRING" id="1261131.lam_156"/>
<dbReference type="EMBL" id="CP006604">
    <property type="protein sequence ID" value="AHA27530.1"/>
    <property type="molecule type" value="Genomic_DNA"/>
</dbReference>
<feature type="transmembrane region" description="Helical" evidence="1">
    <location>
        <begin position="12"/>
        <end position="32"/>
    </location>
</feature>
<evidence type="ECO:0000256" key="1">
    <source>
        <dbReference type="SAM" id="Phobius"/>
    </source>
</evidence>
<keyword evidence="1" id="KW-0812">Transmembrane</keyword>
<organism evidence="2 3">
    <name type="scientific">Candidatus Liberibacter americanus str. Sao Paulo</name>
    <dbReference type="NCBI Taxonomy" id="1261131"/>
    <lineage>
        <taxon>Bacteria</taxon>
        <taxon>Pseudomonadati</taxon>
        <taxon>Pseudomonadota</taxon>
        <taxon>Alphaproteobacteria</taxon>
        <taxon>Hyphomicrobiales</taxon>
        <taxon>Rhizobiaceae</taxon>
        <taxon>Liberibacter</taxon>
    </lineage>
</organism>
<accession>U6B3L4</accession>
<evidence type="ECO:0000313" key="2">
    <source>
        <dbReference type="EMBL" id="AHA27530.1"/>
    </source>
</evidence>
<protein>
    <submittedName>
        <fullName evidence="2">Uncharacterized protein</fullName>
    </submittedName>
</protein>
<dbReference type="AlphaFoldDB" id="U6B3L4"/>
<proteinExistence type="predicted"/>
<sequence>MIADQLIKKYNFNIAILVSSLLCLVQFFDCIFIKNRPYILNIVDTKNGSKTFNA</sequence>
<evidence type="ECO:0000313" key="3">
    <source>
        <dbReference type="Proteomes" id="UP000017862"/>
    </source>
</evidence>
<dbReference type="KEGG" id="lar:lam_156"/>
<reference evidence="2 3" key="1">
    <citation type="journal article" date="2014" name="Mol. Plant Microbe Interact.">
        <title>The complete genome sequence of Candidatus Liberibacter americanus, associated with citrus Huanglongbing.</title>
        <authorList>
            <person name="Wulff N.A."/>
            <person name="Zhang S."/>
            <person name="Setubal J.C."/>
            <person name="Almeida N.F."/>
            <person name="Martins E.C."/>
            <person name="Harakava R."/>
            <person name="Kumar D."/>
            <person name="Rangel L.T."/>
            <person name="Foissac X."/>
            <person name="Bove J."/>
            <person name="Gabriel D.W."/>
        </authorList>
    </citation>
    <scope>NUCLEOTIDE SEQUENCE [LARGE SCALE GENOMIC DNA]</scope>
    <source>
        <strain evidence="2 3">Sao Paulo</strain>
    </source>
</reference>
<dbReference type="HOGENOM" id="CLU_3041517_0_0_5"/>
<gene>
    <name evidence="2" type="ORF">lam_156</name>
</gene>
<keyword evidence="3" id="KW-1185">Reference proteome</keyword>